<sequence length="186" mass="22138">MKINFFCLLFLIFLFVNSLKFNFGDTTTKCFYEELDPKSLVKGSFERKSGFFAFDFIVYDPRNEIMKIFLLFLNSKGHTYHHTESALITINFIYSYSHSTQISEKDLNLETFSLVEKEMIKIDHLLAEISQSMVYMKYREETMRNTNESTNSRVLWFSLLTIFTLLSLAVFQIRYLKYFFKLAKIN</sequence>
<reference evidence="10" key="1">
    <citation type="submission" date="2022-10" db="EMBL/GenBank/DDBJ databases">
        <title>Novel sulphate-reducing endosymbionts in the free-living metamonad Anaeramoeba.</title>
        <authorList>
            <person name="Jerlstrom-Hultqvist J."/>
            <person name="Cepicka I."/>
            <person name="Gallot-Lavallee L."/>
            <person name="Salas-Leiva D."/>
            <person name="Curtis B.A."/>
            <person name="Zahonova K."/>
            <person name="Pipaliya S."/>
            <person name="Dacks J."/>
            <person name="Roger A.J."/>
        </authorList>
    </citation>
    <scope>NUCLEOTIDE SEQUENCE</scope>
    <source>
        <strain evidence="10">BMAN</strain>
    </source>
</reference>
<feature type="chain" id="PRO_5040202409" evidence="8">
    <location>
        <begin position="19"/>
        <end position="186"/>
    </location>
</feature>
<evidence type="ECO:0000313" key="10">
    <source>
        <dbReference type="EMBL" id="KAJ5079217.1"/>
    </source>
</evidence>
<evidence type="ECO:0000256" key="6">
    <source>
        <dbReference type="ARBA" id="ARBA00023136"/>
    </source>
</evidence>
<evidence type="ECO:0000256" key="8">
    <source>
        <dbReference type="SAM" id="SignalP"/>
    </source>
</evidence>
<evidence type="ECO:0000256" key="1">
    <source>
        <dbReference type="ARBA" id="ARBA00004479"/>
    </source>
</evidence>
<feature type="transmembrane region" description="Helical" evidence="7">
    <location>
        <begin position="154"/>
        <end position="176"/>
    </location>
</feature>
<comment type="caution">
    <text evidence="10">The sequence shown here is derived from an EMBL/GenBank/DDBJ whole genome shotgun (WGS) entry which is preliminary data.</text>
</comment>
<gene>
    <name evidence="10" type="ORF">M0811_04238</name>
</gene>
<dbReference type="InterPro" id="IPR015720">
    <property type="entry name" value="Emp24-like"/>
</dbReference>
<evidence type="ECO:0000256" key="2">
    <source>
        <dbReference type="ARBA" id="ARBA00007104"/>
    </source>
</evidence>
<comment type="subcellular location">
    <subcellularLocation>
        <location evidence="1">Membrane</location>
        <topology evidence="1">Single-pass type I membrane protein</topology>
    </subcellularLocation>
</comment>
<keyword evidence="3 7" id="KW-0812">Transmembrane</keyword>
<evidence type="ECO:0000259" key="9">
    <source>
        <dbReference type="SMART" id="SM01190"/>
    </source>
</evidence>
<keyword evidence="11" id="KW-1185">Reference proteome</keyword>
<dbReference type="OrthoDB" id="3427at2759"/>
<keyword evidence="6 7" id="KW-0472">Membrane</keyword>
<protein>
    <submittedName>
        <fullName evidence="10">Transmembrane emp24 domain-containing protein</fullName>
    </submittedName>
</protein>
<organism evidence="10 11">
    <name type="scientific">Anaeramoeba ignava</name>
    <name type="common">Anaerobic marine amoeba</name>
    <dbReference type="NCBI Taxonomy" id="1746090"/>
    <lineage>
        <taxon>Eukaryota</taxon>
        <taxon>Metamonada</taxon>
        <taxon>Anaeramoebidae</taxon>
        <taxon>Anaeramoeba</taxon>
    </lineage>
</organism>
<dbReference type="Proteomes" id="UP001149090">
    <property type="component" value="Unassembled WGS sequence"/>
</dbReference>
<dbReference type="InterPro" id="IPR009038">
    <property type="entry name" value="GOLD_dom"/>
</dbReference>
<keyword evidence="5 7" id="KW-1133">Transmembrane helix</keyword>
<evidence type="ECO:0000313" key="11">
    <source>
        <dbReference type="Proteomes" id="UP001149090"/>
    </source>
</evidence>
<feature type="signal peptide" evidence="8">
    <location>
        <begin position="1"/>
        <end position="18"/>
    </location>
</feature>
<dbReference type="SMART" id="SM01190">
    <property type="entry name" value="EMP24_GP25L"/>
    <property type="match status" value="1"/>
</dbReference>
<dbReference type="GO" id="GO:0016020">
    <property type="term" value="C:membrane"/>
    <property type="evidence" value="ECO:0007669"/>
    <property type="project" value="UniProtKB-SubCell"/>
</dbReference>
<dbReference type="Pfam" id="PF01105">
    <property type="entry name" value="EMP24_GP25L"/>
    <property type="match status" value="1"/>
</dbReference>
<comment type="similarity">
    <text evidence="2">Belongs to the EMP24/GP25L family.</text>
</comment>
<evidence type="ECO:0000256" key="7">
    <source>
        <dbReference type="SAM" id="Phobius"/>
    </source>
</evidence>
<name>A0A9Q0LUE1_ANAIG</name>
<evidence type="ECO:0000256" key="4">
    <source>
        <dbReference type="ARBA" id="ARBA00022729"/>
    </source>
</evidence>
<evidence type="ECO:0000256" key="3">
    <source>
        <dbReference type="ARBA" id="ARBA00022692"/>
    </source>
</evidence>
<feature type="domain" description="GOLD" evidence="9">
    <location>
        <begin position="18"/>
        <end position="181"/>
    </location>
</feature>
<dbReference type="PANTHER" id="PTHR22811">
    <property type="entry name" value="TRANSMEMBRANE EMP24 DOMAIN-CONTAINING PROTEIN"/>
    <property type="match status" value="1"/>
</dbReference>
<evidence type="ECO:0000256" key="5">
    <source>
        <dbReference type="ARBA" id="ARBA00022989"/>
    </source>
</evidence>
<accession>A0A9Q0LUE1</accession>
<keyword evidence="4 8" id="KW-0732">Signal</keyword>
<dbReference type="EMBL" id="JAPDFW010000033">
    <property type="protein sequence ID" value="KAJ5079217.1"/>
    <property type="molecule type" value="Genomic_DNA"/>
</dbReference>
<dbReference type="AlphaFoldDB" id="A0A9Q0LUE1"/>
<proteinExistence type="inferred from homology"/>